<dbReference type="AlphaFoldDB" id="A0ABD3HTD9"/>
<sequence>MSSVSAGSGDLVDDRSDDCREHLNLLEESYNRGGEEVELADADLNWCKEVLQFGQDLNGRRTSQSVPLRQYKYRVDFNGKTAPRIPLCRLETFTRVRKLQLSCTQAEELKKSFRLNGYMESCHGFHVSPVDELGNDVLLSKEEEDGWDLFWKTASQDFDRECRLDPDFACLVGKKFKVWDGNHRLTVWNQVSSEVKYRNSMLHHPRVRCVVVRPPPEALKEMEVAMHNLNM</sequence>
<comment type="caution">
    <text evidence="1">The sequence shown here is derived from an EMBL/GenBank/DDBJ whole genome shotgun (WGS) entry which is preliminary data.</text>
</comment>
<name>A0ABD3HTD9_9MARC</name>
<keyword evidence="2" id="KW-1185">Reference proteome</keyword>
<reference evidence="1 2" key="1">
    <citation type="submission" date="2024-09" db="EMBL/GenBank/DDBJ databases">
        <title>Chromosome-scale assembly of Riccia sorocarpa.</title>
        <authorList>
            <person name="Paukszto L."/>
        </authorList>
    </citation>
    <scope>NUCLEOTIDE SEQUENCE [LARGE SCALE GENOMIC DNA]</scope>
    <source>
        <strain evidence="1">LP-2024</strain>
        <tissue evidence="1">Aerial parts of the thallus</tissue>
    </source>
</reference>
<proteinExistence type="predicted"/>
<organism evidence="1 2">
    <name type="scientific">Riccia sorocarpa</name>
    <dbReference type="NCBI Taxonomy" id="122646"/>
    <lineage>
        <taxon>Eukaryota</taxon>
        <taxon>Viridiplantae</taxon>
        <taxon>Streptophyta</taxon>
        <taxon>Embryophyta</taxon>
        <taxon>Marchantiophyta</taxon>
        <taxon>Marchantiopsida</taxon>
        <taxon>Marchantiidae</taxon>
        <taxon>Marchantiales</taxon>
        <taxon>Ricciaceae</taxon>
        <taxon>Riccia</taxon>
    </lineage>
</organism>
<evidence type="ECO:0000313" key="2">
    <source>
        <dbReference type="Proteomes" id="UP001633002"/>
    </source>
</evidence>
<evidence type="ECO:0000313" key="1">
    <source>
        <dbReference type="EMBL" id="KAL3693787.1"/>
    </source>
</evidence>
<dbReference type="Proteomes" id="UP001633002">
    <property type="component" value="Unassembled WGS sequence"/>
</dbReference>
<dbReference type="EMBL" id="JBJQOH010000003">
    <property type="protein sequence ID" value="KAL3693787.1"/>
    <property type="molecule type" value="Genomic_DNA"/>
</dbReference>
<accession>A0ABD3HTD9</accession>
<protein>
    <submittedName>
        <fullName evidence="1">Uncharacterized protein</fullName>
    </submittedName>
</protein>
<gene>
    <name evidence="1" type="ORF">R1sor_007438</name>
</gene>